<sequence length="666" mass="72599">KALYHAEAILAATPPDHPLYEMYKSIHSYALLAAPNEESPVSHDEIINHAREEVERAKAARDPNWGRKVLRLCNLLYARFEKNLEARDDNISGQKRLTDDLDLEHAFTDWKKVATAGLRSIPSPPSVRFRAALKWADVACREGRYKSAVEAYKVAMSLAPRVSLARRRGALSDDSTSAVEAAPGEENELALHAFSLASDAAAAAIEKGSIDSAIEFLEQARSLLWRDALALPTDLESLEQINPELANHLVEVLIEQEQHHPSDDTGPIVSPTSPLLKPSSLKAPWMTAAEEKTRLEGTPDDRWNSIVGTVRAAEAGFSNFMRPWSLESLRAEDAHVPVGPVVILNSSYIRCDAIVLVSTSEPVLVPLEAVTKGELERLAAQLVTGVRQLGEGTVTGFEFDKAVLEPVLKTLWEKVVSPVLEKLEEVAVGRNVGWIPTGAFTWLPVHAASLVAREAIVRERDDRTEEEEGIRHTRIDYASKYTSYYATSLQSLLRPPVSHGGPSNMLIISDQPARRAPLLGGVVTSIQALRAQLGSKSDDGRDKQGQKMVNLQSFEGPGSAVPGAIIRALQPPTRADNESDDAHDANNAVDAIHFSCSTFCDALRPSNSSWRVADGGVVRVSDLFGPTRAGGPSEGKLRLPQELMSPEAALQFAGVRSVIGQIWNTK</sequence>
<evidence type="ECO:0000313" key="2">
    <source>
        <dbReference type="Proteomes" id="UP000789525"/>
    </source>
</evidence>
<keyword evidence="2" id="KW-1185">Reference proteome</keyword>
<protein>
    <submittedName>
        <fullName evidence="1">4143_t:CDS:1</fullName>
    </submittedName>
</protein>
<accession>A0ACA9PF42</accession>
<gene>
    <name evidence="1" type="ORF">ACOLOM_LOCUS10481</name>
</gene>
<name>A0ACA9PF42_9GLOM</name>
<evidence type="ECO:0000313" key="1">
    <source>
        <dbReference type="EMBL" id="CAG8706618.1"/>
    </source>
</evidence>
<feature type="non-terminal residue" evidence="1">
    <location>
        <position position="1"/>
    </location>
</feature>
<dbReference type="EMBL" id="CAJVPT010033996">
    <property type="protein sequence ID" value="CAG8706618.1"/>
    <property type="molecule type" value="Genomic_DNA"/>
</dbReference>
<dbReference type="Proteomes" id="UP000789525">
    <property type="component" value="Unassembled WGS sequence"/>
</dbReference>
<organism evidence="1 2">
    <name type="scientific">Acaulospora colombiana</name>
    <dbReference type="NCBI Taxonomy" id="27376"/>
    <lineage>
        <taxon>Eukaryota</taxon>
        <taxon>Fungi</taxon>
        <taxon>Fungi incertae sedis</taxon>
        <taxon>Mucoromycota</taxon>
        <taxon>Glomeromycotina</taxon>
        <taxon>Glomeromycetes</taxon>
        <taxon>Diversisporales</taxon>
        <taxon>Acaulosporaceae</taxon>
        <taxon>Acaulospora</taxon>
    </lineage>
</organism>
<comment type="caution">
    <text evidence="1">The sequence shown here is derived from an EMBL/GenBank/DDBJ whole genome shotgun (WGS) entry which is preliminary data.</text>
</comment>
<feature type="non-terminal residue" evidence="1">
    <location>
        <position position="666"/>
    </location>
</feature>
<reference evidence="1" key="1">
    <citation type="submission" date="2021-06" db="EMBL/GenBank/DDBJ databases">
        <authorList>
            <person name="Kallberg Y."/>
            <person name="Tangrot J."/>
            <person name="Rosling A."/>
        </authorList>
    </citation>
    <scope>NUCLEOTIDE SEQUENCE</scope>
    <source>
        <strain evidence="1">CL356</strain>
    </source>
</reference>
<proteinExistence type="predicted"/>